<evidence type="ECO:0000313" key="2">
    <source>
        <dbReference type="EMBL" id="ODV97876.1"/>
    </source>
</evidence>
<dbReference type="EMBL" id="KV454011">
    <property type="protein sequence ID" value="ODV97876.1"/>
    <property type="molecule type" value="Genomic_DNA"/>
</dbReference>
<gene>
    <name evidence="2" type="ORF">PACTADRAFT_372</name>
</gene>
<evidence type="ECO:0000256" key="1">
    <source>
        <dbReference type="SAM" id="MobiDB-lite"/>
    </source>
</evidence>
<dbReference type="OrthoDB" id="1682477at2759"/>
<feature type="region of interest" description="Disordered" evidence="1">
    <location>
        <begin position="1"/>
        <end position="75"/>
    </location>
</feature>
<accession>A0A1E4U1J1</accession>
<feature type="compositionally biased region" description="Polar residues" evidence="1">
    <location>
        <begin position="11"/>
        <end position="28"/>
    </location>
</feature>
<organism evidence="2 3">
    <name type="scientific">Pachysolen tannophilus NRRL Y-2460</name>
    <dbReference type="NCBI Taxonomy" id="669874"/>
    <lineage>
        <taxon>Eukaryota</taxon>
        <taxon>Fungi</taxon>
        <taxon>Dikarya</taxon>
        <taxon>Ascomycota</taxon>
        <taxon>Saccharomycotina</taxon>
        <taxon>Pichiomycetes</taxon>
        <taxon>Pachysolenaceae</taxon>
        <taxon>Pachysolen</taxon>
    </lineage>
</organism>
<reference evidence="3" key="1">
    <citation type="submission" date="2016-05" db="EMBL/GenBank/DDBJ databases">
        <title>Comparative genomics of biotechnologically important yeasts.</title>
        <authorList>
            <consortium name="DOE Joint Genome Institute"/>
            <person name="Riley R."/>
            <person name="Haridas S."/>
            <person name="Wolfe K.H."/>
            <person name="Lopes M.R."/>
            <person name="Hittinger C.T."/>
            <person name="Goker M."/>
            <person name="Salamov A."/>
            <person name="Wisecaver J."/>
            <person name="Long T.M."/>
            <person name="Aerts A.L."/>
            <person name="Barry K."/>
            <person name="Choi C."/>
            <person name="Clum A."/>
            <person name="Coughlan A.Y."/>
            <person name="Deshpande S."/>
            <person name="Douglass A.P."/>
            <person name="Hanson S.J."/>
            <person name="Klenk H.-P."/>
            <person name="Labutti K."/>
            <person name="Lapidus A."/>
            <person name="Lindquist E."/>
            <person name="Lipzen A."/>
            <person name="Meier-Kolthoff J.P."/>
            <person name="Ohm R.A."/>
            <person name="Otillar R.P."/>
            <person name="Pangilinan J."/>
            <person name="Peng Y."/>
            <person name="Rokas A."/>
            <person name="Rosa C.A."/>
            <person name="Scheuner C."/>
            <person name="Sibirny A.A."/>
            <person name="Slot J.C."/>
            <person name="Stielow J.B."/>
            <person name="Sun H."/>
            <person name="Kurtzman C.P."/>
            <person name="Blackwell M."/>
            <person name="Grigoriev I.V."/>
            <person name="Jeffries T.W."/>
        </authorList>
    </citation>
    <scope>NUCLEOTIDE SEQUENCE [LARGE SCALE GENOMIC DNA]</scope>
    <source>
        <strain evidence="3">NRRL Y-2460</strain>
    </source>
</reference>
<keyword evidence="3" id="KW-1185">Reference proteome</keyword>
<protein>
    <submittedName>
        <fullName evidence="2">Uncharacterized protein</fullName>
    </submittedName>
</protein>
<name>A0A1E4U1J1_PACTA</name>
<dbReference type="AlphaFoldDB" id="A0A1E4U1J1"/>
<evidence type="ECO:0000313" key="3">
    <source>
        <dbReference type="Proteomes" id="UP000094236"/>
    </source>
</evidence>
<proteinExistence type="predicted"/>
<dbReference type="Proteomes" id="UP000094236">
    <property type="component" value="Unassembled WGS sequence"/>
</dbReference>
<sequence>MRDEPNVELRCQNTRSSDTTKGVSSSRQPDGGHGSRNPLRSVEVSDEAFGVNAGRTASSADLGGSSKYSNEIFED</sequence>